<dbReference type="SMART" id="SM00460">
    <property type="entry name" value="TGc"/>
    <property type="match status" value="1"/>
</dbReference>
<organism evidence="7 8">
    <name type="scientific">Physocladia obscura</name>
    <dbReference type="NCBI Taxonomy" id="109957"/>
    <lineage>
        <taxon>Eukaryota</taxon>
        <taxon>Fungi</taxon>
        <taxon>Fungi incertae sedis</taxon>
        <taxon>Chytridiomycota</taxon>
        <taxon>Chytridiomycota incertae sedis</taxon>
        <taxon>Chytridiomycetes</taxon>
        <taxon>Chytridiales</taxon>
        <taxon>Chytriomycetaceae</taxon>
        <taxon>Physocladia</taxon>
    </lineage>
</organism>
<evidence type="ECO:0000313" key="7">
    <source>
        <dbReference type="EMBL" id="KAJ3133543.1"/>
    </source>
</evidence>
<dbReference type="PANTHER" id="PTHR12143">
    <property type="entry name" value="PEPTIDE N-GLYCANASE PNGASE -RELATED"/>
    <property type="match status" value="1"/>
</dbReference>
<evidence type="ECO:0000256" key="2">
    <source>
        <dbReference type="ARBA" id="ARBA00022723"/>
    </source>
</evidence>
<evidence type="ECO:0000259" key="6">
    <source>
        <dbReference type="SMART" id="SM00460"/>
    </source>
</evidence>
<dbReference type="CDD" id="cd01951">
    <property type="entry name" value="lectin_L-type"/>
    <property type="match status" value="1"/>
</dbReference>
<dbReference type="EMBL" id="JADGJH010000214">
    <property type="protein sequence ID" value="KAJ3133543.1"/>
    <property type="molecule type" value="Genomic_DNA"/>
</dbReference>
<dbReference type="GO" id="GO:0006516">
    <property type="term" value="P:glycoprotein catabolic process"/>
    <property type="evidence" value="ECO:0007669"/>
    <property type="project" value="TreeGrafter"/>
</dbReference>
<feature type="region of interest" description="Disordered" evidence="5">
    <location>
        <begin position="322"/>
        <end position="347"/>
    </location>
</feature>
<gene>
    <name evidence="7" type="primary">PNG1_1</name>
    <name evidence="7" type="ORF">HK100_004300</name>
</gene>
<evidence type="ECO:0000256" key="1">
    <source>
        <dbReference type="ARBA" id="ARBA00009390"/>
    </source>
</evidence>
<protein>
    <submittedName>
        <fullName evidence="7">Peptide-N4-(N-acetyl-beta-glucosaminyl)asparagine amidase</fullName>
    </submittedName>
</protein>
<dbReference type="GO" id="GO:0000224">
    <property type="term" value="F:peptide-N4-(N-acetyl-beta-glucosaminyl)asparagine amidase activity"/>
    <property type="evidence" value="ECO:0007669"/>
    <property type="project" value="TreeGrafter"/>
</dbReference>
<reference evidence="7" key="1">
    <citation type="submission" date="2020-05" db="EMBL/GenBank/DDBJ databases">
        <title>Phylogenomic resolution of chytrid fungi.</title>
        <authorList>
            <person name="Stajich J.E."/>
            <person name="Amses K."/>
            <person name="Simmons R."/>
            <person name="Seto K."/>
            <person name="Myers J."/>
            <person name="Bonds A."/>
            <person name="Quandt C.A."/>
            <person name="Barry K."/>
            <person name="Liu P."/>
            <person name="Grigoriev I."/>
            <person name="Longcore J.E."/>
            <person name="James T.Y."/>
        </authorList>
    </citation>
    <scope>NUCLEOTIDE SEQUENCE</scope>
    <source>
        <strain evidence="7">JEL0513</strain>
    </source>
</reference>
<dbReference type="PANTHER" id="PTHR12143:SF19">
    <property type="entry name" value="PEPTIDE-N(4)-(N-ACETYL-BETA-GLUCOSAMINYL)ASPARAGINE AMIDASE"/>
    <property type="match status" value="1"/>
</dbReference>
<dbReference type="GO" id="GO:0005634">
    <property type="term" value="C:nucleus"/>
    <property type="evidence" value="ECO:0007669"/>
    <property type="project" value="TreeGrafter"/>
</dbReference>
<keyword evidence="3" id="KW-0430">Lectin</keyword>
<dbReference type="InterPro" id="IPR056573">
    <property type="entry name" value="Lectin_L-type_dom"/>
</dbReference>
<dbReference type="InterPro" id="IPR001220">
    <property type="entry name" value="Legume_lectin_dom"/>
</dbReference>
<evidence type="ECO:0000256" key="4">
    <source>
        <dbReference type="ARBA" id="ARBA00022833"/>
    </source>
</evidence>
<evidence type="ECO:0000313" key="8">
    <source>
        <dbReference type="Proteomes" id="UP001211907"/>
    </source>
</evidence>
<comment type="similarity">
    <text evidence="1">Belongs to the transglutaminase-like superfamily. PNGase family.</text>
</comment>
<dbReference type="GO" id="GO:0030246">
    <property type="term" value="F:carbohydrate binding"/>
    <property type="evidence" value="ECO:0007669"/>
    <property type="project" value="UniProtKB-KW"/>
</dbReference>
<dbReference type="InterPro" id="IPR002931">
    <property type="entry name" value="Transglutaminase-like"/>
</dbReference>
<dbReference type="InterPro" id="IPR050883">
    <property type="entry name" value="PNGase"/>
</dbReference>
<dbReference type="InterPro" id="IPR038765">
    <property type="entry name" value="Papain-like_cys_pep_sf"/>
</dbReference>
<proteinExistence type="inferred from homology"/>
<dbReference type="InterPro" id="IPR013320">
    <property type="entry name" value="ConA-like_dom_sf"/>
</dbReference>
<keyword evidence="8" id="KW-1185">Reference proteome</keyword>
<dbReference type="SUPFAM" id="SSF49899">
    <property type="entry name" value="Concanavalin A-like lectins/glucanases"/>
    <property type="match status" value="1"/>
</dbReference>
<dbReference type="Gene3D" id="2.20.25.10">
    <property type="match status" value="1"/>
</dbReference>
<evidence type="ECO:0000256" key="5">
    <source>
        <dbReference type="SAM" id="MobiDB-lite"/>
    </source>
</evidence>
<dbReference type="GO" id="GO:0046872">
    <property type="term" value="F:metal ion binding"/>
    <property type="evidence" value="ECO:0007669"/>
    <property type="project" value="UniProtKB-KW"/>
</dbReference>
<dbReference type="Gene3D" id="2.60.120.200">
    <property type="match status" value="1"/>
</dbReference>
<dbReference type="Pfam" id="PF00139">
    <property type="entry name" value="Lectin_legB"/>
    <property type="match status" value="1"/>
</dbReference>
<dbReference type="Gene3D" id="3.10.620.30">
    <property type="match status" value="1"/>
</dbReference>
<dbReference type="Pfam" id="PF01841">
    <property type="entry name" value="Transglut_core"/>
    <property type="match status" value="1"/>
</dbReference>
<keyword evidence="4" id="KW-0862">Zinc</keyword>
<dbReference type="AlphaFoldDB" id="A0AAD5T6C0"/>
<comment type="caution">
    <text evidence="7">The sequence shown here is derived from an EMBL/GenBank/DDBJ whole genome shotgun (WGS) entry which is preliminary data.</text>
</comment>
<dbReference type="Proteomes" id="UP001211907">
    <property type="component" value="Unassembled WGS sequence"/>
</dbReference>
<name>A0AAD5T6C0_9FUNG</name>
<accession>A0AAD5T6C0</accession>
<dbReference type="GO" id="GO:0005829">
    <property type="term" value="C:cytosol"/>
    <property type="evidence" value="ECO:0007669"/>
    <property type="project" value="TreeGrafter"/>
</dbReference>
<keyword evidence="2" id="KW-0479">Metal-binding</keyword>
<dbReference type="SUPFAM" id="SSF54001">
    <property type="entry name" value="Cysteine proteinases"/>
    <property type="match status" value="1"/>
</dbReference>
<evidence type="ECO:0000256" key="3">
    <source>
        <dbReference type="ARBA" id="ARBA00022734"/>
    </source>
</evidence>
<feature type="domain" description="Transglutaminase-like" evidence="6">
    <location>
        <begin position="175"/>
        <end position="230"/>
    </location>
</feature>
<sequence>MSNGDLQQQARAATMAIRLVSLQRRNERIQPDVLRGRLATMSTQFKEALNADTQLYALETQIPVTLLHERAERSQEHQRQTDAPPLSGTDTPVLLTYADHLMDALLDWYKNEYMAWVDTPACAACGAPNTKHGNGRHAAPTAQERAGGAARVELYVCKECNGVTRFARYNSLHVLMQERRGRCGEWAWLFCLFSAALGFDTRYVLDYTDHVWCEFWCDTRARWVHVDPSEGPSSFDSPLMYAVGWRKALNYVFAVAEHGVADVVRRYTDPAPAAFARVLRRRTLAREASVAALVAGITARLRRDAAPALRLQLAARDALEHEDLLHPTPRKPRPDEKKGRSSGNLEWRLARGETSAVPLLPVSLSDPSQSDGVFSLATTASASNSANNSVSPSLVGSALFAPPTCKILLTPHETDKRGAFWVPISVTKNSSQIITNFTFRAHGPNGADGLALVLQSTSPTVLGNGGSGLGYAGFPNIAVEFDMYASRDTCRDPDDNHVSIHTRGPTTPNSAHHMYSYGCSSRVMDLASGQNIRVSVVWNIDNEEKEEGNDKNKVGGNDSVQVFMGDHETDNLVLIVEAENIDVKSFVHASGGCWVGVTAATGGLCQVHEVLAFDVFITSNK</sequence>